<comment type="catalytic activity">
    <reaction evidence="6">
        <text>GTP + H2O = GDP + phosphate + H(+)</text>
        <dbReference type="Rhea" id="RHEA:19669"/>
        <dbReference type="ChEBI" id="CHEBI:15377"/>
        <dbReference type="ChEBI" id="CHEBI:15378"/>
        <dbReference type="ChEBI" id="CHEBI:37565"/>
        <dbReference type="ChEBI" id="CHEBI:43474"/>
        <dbReference type="ChEBI" id="CHEBI:58189"/>
    </reaction>
    <physiologicalReaction direction="left-to-right" evidence="6">
        <dbReference type="Rhea" id="RHEA:19670"/>
    </physiologicalReaction>
</comment>
<dbReference type="CDD" id="cd03112">
    <property type="entry name" value="CobW-like"/>
    <property type="match status" value="1"/>
</dbReference>
<comment type="similarity">
    <text evidence="4">Belongs to the SIMIBI class G3E GTPase family. ZNG1 subfamily.</text>
</comment>
<dbReference type="GO" id="GO:0000166">
    <property type="term" value="F:nucleotide binding"/>
    <property type="evidence" value="ECO:0007669"/>
    <property type="project" value="UniProtKB-KW"/>
</dbReference>
<gene>
    <name evidence="8" type="ORF">DI628_00935</name>
</gene>
<evidence type="ECO:0000256" key="1">
    <source>
        <dbReference type="ARBA" id="ARBA00022741"/>
    </source>
</evidence>
<evidence type="ECO:0000256" key="5">
    <source>
        <dbReference type="ARBA" id="ARBA00045658"/>
    </source>
</evidence>
<dbReference type="EMBL" id="VAFM01000001">
    <property type="protein sequence ID" value="TKW61224.1"/>
    <property type="molecule type" value="Genomic_DNA"/>
</dbReference>
<dbReference type="PANTHER" id="PTHR13748">
    <property type="entry name" value="COBW-RELATED"/>
    <property type="match status" value="1"/>
</dbReference>
<dbReference type="InterPro" id="IPR036627">
    <property type="entry name" value="CobW-likC_sf"/>
</dbReference>
<keyword evidence="3" id="KW-0143">Chaperone</keyword>
<dbReference type="InterPro" id="IPR003495">
    <property type="entry name" value="CobW/HypB/UreG_nucleotide-bd"/>
</dbReference>
<dbReference type="SMART" id="SM00833">
    <property type="entry name" value="CobW_C"/>
    <property type="match status" value="1"/>
</dbReference>
<dbReference type="Pfam" id="PF07683">
    <property type="entry name" value="CobW_C"/>
    <property type="match status" value="1"/>
</dbReference>
<feature type="domain" description="CobW C-terminal" evidence="7">
    <location>
        <begin position="240"/>
        <end position="334"/>
    </location>
</feature>
<evidence type="ECO:0000256" key="4">
    <source>
        <dbReference type="ARBA" id="ARBA00034320"/>
    </source>
</evidence>
<evidence type="ECO:0000256" key="6">
    <source>
        <dbReference type="ARBA" id="ARBA00049117"/>
    </source>
</evidence>
<dbReference type="InterPro" id="IPR051316">
    <property type="entry name" value="Zinc-reg_GTPase_activator"/>
</dbReference>
<dbReference type="Gene3D" id="3.40.50.300">
    <property type="entry name" value="P-loop containing nucleotide triphosphate hydrolases"/>
    <property type="match status" value="1"/>
</dbReference>
<organism evidence="8 9">
    <name type="scientific">Blastochloris viridis</name>
    <name type="common">Rhodopseudomonas viridis</name>
    <dbReference type="NCBI Taxonomy" id="1079"/>
    <lineage>
        <taxon>Bacteria</taxon>
        <taxon>Pseudomonadati</taxon>
        <taxon>Pseudomonadota</taxon>
        <taxon>Alphaproteobacteria</taxon>
        <taxon>Hyphomicrobiales</taxon>
        <taxon>Blastochloridaceae</taxon>
        <taxon>Blastochloris</taxon>
    </lineage>
</organism>
<protein>
    <submittedName>
        <fullName evidence="8">GTP-binding protein</fullName>
    </submittedName>
</protein>
<keyword evidence="1" id="KW-0547">Nucleotide-binding</keyword>
<dbReference type="SUPFAM" id="SSF90002">
    <property type="entry name" value="Hypothetical protein YjiA, C-terminal domain"/>
    <property type="match status" value="1"/>
</dbReference>
<dbReference type="PANTHER" id="PTHR13748:SF59">
    <property type="entry name" value="COBW C-TERMINAL DOMAIN-CONTAINING PROTEIN"/>
    <property type="match status" value="1"/>
</dbReference>
<accession>A0A6N4RDV7</accession>
<dbReference type="AlphaFoldDB" id="A0A6N4RDV7"/>
<name>A0A6N4RDV7_BLAVI</name>
<evidence type="ECO:0000313" key="8">
    <source>
        <dbReference type="EMBL" id="TKW61224.1"/>
    </source>
</evidence>
<keyword evidence="2" id="KW-0378">Hydrolase</keyword>
<evidence type="ECO:0000313" key="9">
    <source>
        <dbReference type="Proteomes" id="UP000320948"/>
    </source>
</evidence>
<evidence type="ECO:0000259" key="7">
    <source>
        <dbReference type="SMART" id="SM00833"/>
    </source>
</evidence>
<dbReference type="Pfam" id="PF02492">
    <property type="entry name" value="cobW"/>
    <property type="match status" value="1"/>
</dbReference>
<evidence type="ECO:0000256" key="3">
    <source>
        <dbReference type="ARBA" id="ARBA00023186"/>
    </source>
</evidence>
<dbReference type="SUPFAM" id="SSF52540">
    <property type="entry name" value="P-loop containing nucleoside triphosphate hydrolases"/>
    <property type="match status" value="1"/>
</dbReference>
<evidence type="ECO:0000256" key="2">
    <source>
        <dbReference type="ARBA" id="ARBA00022801"/>
    </source>
</evidence>
<dbReference type="InterPro" id="IPR027417">
    <property type="entry name" value="P-loop_NTPase"/>
</dbReference>
<comment type="function">
    <text evidence="5">Zinc chaperone that directly transfers zinc cofactor to target proteins, thereby activating them. Zinc is transferred from the CXCC motif in the GTPase domain to the zinc binding site in target proteins in a process requiring GTP hydrolysis.</text>
</comment>
<dbReference type="InterPro" id="IPR011629">
    <property type="entry name" value="CobW-like_C"/>
</dbReference>
<dbReference type="Gene3D" id="3.30.1220.10">
    <property type="entry name" value="CobW-like, C-terminal domain"/>
    <property type="match status" value="1"/>
</dbReference>
<comment type="caution">
    <text evidence="8">The sequence shown here is derived from an EMBL/GenBank/DDBJ whole genome shotgun (WGS) entry which is preliminary data.</text>
</comment>
<sequence length="335" mass="36599">MASTSHAIPVTVLTGFLGSGKTTLLNRILSEKSDKKYAVIINEYGLEGIDDKLITAQVDEEVFEMNNGCICCTVRGDLIRILAALMKRRDKFDAILLETTGLADPAPVAQTFFADPDVKANTELDSILTMVDAAHILGQLKDSPEATDQIAFADTIIINKIDAIVKAQQEEAEAAIRAINPFATILYGTRGQLSDKDGNSVALDTILTRHAFSLEHVLGVDPEFLANAAEGHHHHHDADVSSISLKSDKPIDGTKFDDWMSTLLATHGQNILRTKGILNIENEPKKFVFQAVHMMSDGEFTSDWQEGEKRASTLVLIGRGLNKAQLKEQFLACAQ</sequence>
<reference evidence="8 9" key="1">
    <citation type="journal article" date="2017" name="Nat. Commun.">
        <title>In situ click chemistry generation of cyclooxygenase-2 inhibitors.</title>
        <authorList>
            <person name="Bhardwaj A."/>
            <person name="Kaur J."/>
            <person name="Wuest M."/>
            <person name="Wuest F."/>
        </authorList>
    </citation>
    <scope>NUCLEOTIDE SEQUENCE [LARGE SCALE GENOMIC DNA]</scope>
    <source>
        <strain evidence="8">S2_018_000_R2_106</strain>
    </source>
</reference>
<dbReference type="GO" id="GO:0016787">
    <property type="term" value="F:hydrolase activity"/>
    <property type="evidence" value="ECO:0007669"/>
    <property type="project" value="UniProtKB-KW"/>
</dbReference>
<dbReference type="Proteomes" id="UP000320948">
    <property type="component" value="Unassembled WGS sequence"/>
</dbReference>
<proteinExistence type="inferred from homology"/>